<protein>
    <submittedName>
        <fullName evidence="2">Uncharacterized protein</fullName>
    </submittedName>
</protein>
<reference evidence="3" key="2">
    <citation type="submission" date="2009-11" db="EMBL/GenBank/DDBJ databases">
        <title>The Genome Sequence of Allomyces macrogynus strain ATCC 38327.</title>
        <authorList>
            <consortium name="The Broad Institute Genome Sequencing Platform"/>
            <person name="Russ C."/>
            <person name="Cuomo C."/>
            <person name="Shea T."/>
            <person name="Young S.K."/>
            <person name="Zeng Q."/>
            <person name="Koehrsen M."/>
            <person name="Haas B."/>
            <person name="Borodovsky M."/>
            <person name="Guigo R."/>
            <person name="Alvarado L."/>
            <person name="Berlin A."/>
            <person name="Borenstein D."/>
            <person name="Chen Z."/>
            <person name="Engels R."/>
            <person name="Freedman E."/>
            <person name="Gellesch M."/>
            <person name="Goldberg J."/>
            <person name="Griggs A."/>
            <person name="Gujja S."/>
            <person name="Heiman D."/>
            <person name="Hepburn T."/>
            <person name="Howarth C."/>
            <person name="Jen D."/>
            <person name="Larson L."/>
            <person name="Lewis B."/>
            <person name="Mehta T."/>
            <person name="Park D."/>
            <person name="Pearson M."/>
            <person name="Roberts A."/>
            <person name="Saif S."/>
            <person name="Shenoy N."/>
            <person name="Sisk P."/>
            <person name="Stolte C."/>
            <person name="Sykes S."/>
            <person name="Walk T."/>
            <person name="White J."/>
            <person name="Yandava C."/>
            <person name="Burger G."/>
            <person name="Gray M.W."/>
            <person name="Holland P.W.H."/>
            <person name="King N."/>
            <person name="Lang F.B.F."/>
            <person name="Roger A.J."/>
            <person name="Ruiz-Trillo I."/>
            <person name="Lander E."/>
            <person name="Nusbaum C."/>
        </authorList>
    </citation>
    <scope>NUCLEOTIDE SEQUENCE [LARGE SCALE GENOMIC DNA]</scope>
    <source>
        <strain evidence="3">ATCC 38327</strain>
    </source>
</reference>
<sequence length="116" mass="12538">MLAATLTQVDLAAIIHGVAADGVTVSPFGAGATTFHNDPTTAARVDFPLLDAPGKWTATFELYENVLQHHGILLEFLADVAAVIAASTRPTAEEWRNLETVVNLLAFFNQGRYRLM</sequence>
<accession>A0A0L0SK53</accession>
<feature type="chain" id="PRO_5005548164" evidence="1">
    <location>
        <begin position="21"/>
        <end position="116"/>
    </location>
</feature>
<keyword evidence="1" id="KW-0732">Signal</keyword>
<dbReference type="VEuPathDB" id="FungiDB:AMAG_08048"/>
<dbReference type="AlphaFoldDB" id="A0A0L0SK53"/>
<dbReference type="EMBL" id="GG745341">
    <property type="protein sequence ID" value="KNE62871.1"/>
    <property type="molecule type" value="Genomic_DNA"/>
</dbReference>
<proteinExistence type="predicted"/>
<keyword evidence="3" id="KW-1185">Reference proteome</keyword>
<gene>
    <name evidence="2" type="ORF">AMAG_08048</name>
</gene>
<dbReference type="OrthoDB" id="5103at2759"/>
<feature type="signal peptide" evidence="1">
    <location>
        <begin position="1"/>
        <end position="20"/>
    </location>
</feature>
<dbReference type="Proteomes" id="UP000054350">
    <property type="component" value="Unassembled WGS sequence"/>
</dbReference>
<evidence type="ECO:0000313" key="3">
    <source>
        <dbReference type="Proteomes" id="UP000054350"/>
    </source>
</evidence>
<evidence type="ECO:0000313" key="2">
    <source>
        <dbReference type="EMBL" id="KNE62871.1"/>
    </source>
</evidence>
<organism evidence="2 3">
    <name type="scientific">Allomyces macrogynus (strain ATCC 38327)</name>
    <name type="common">Allomyces javanicus var. macrogynus</name>
    <dbReference type="NCBI Taxonomy" id="578462"/>
    <lineage>
        <taxon>Eukaryota</taxon>
        <taxon>Fungi</taxon>
        <taxon>Fungi incertae sedis</taxon>
        <taxon>Blastocladiomycota</taxon>
        <taxon>Blastocladiomycetes</taxon>
        <taxon>Blastocladiales</taxon>
        <taxon>Blastocladiaceae</taxon>
        <taxon>Allomyces</taxon>
    </lineage>
</organism>
<reference evidence="2 3" key="1">
    <citation type="submission" date="2009-11" db="EMBL/GenBank/DDBJ databases">
        <title>Annotation of Allomyces macrogynus ATCC 38327.</title>
        <authorList>
            <consortium name="The Broad Institute Genome Sequencing Platform"/>
            <person name="Russ C."/>
            <person name="Cuomo C."/>
            <person name="Burger G."/>
            <person name="Gray M.W."/>
            <person name="Holland P.W.H."/>
            <person name="King N."/>
            <person name="Lang F.B.F."/>
            <person name="Roger A.J."/>
            <person name="Ruiz-Trillo I."/>
            <person name="Young S.K."/>
            <person name="Zeng Q."/>
            <person name="Gargeya S."/>
            <person name="Fitzgerald M."/>
            <person name="Haas B."/>
            <person name="Abouelleil A."/>
            <person name="Alvarado L."/>
            <person name="Arachchi H.M."/>
            <person name="Berlin A."/>
            <person name="Chapman S.B."/>
            <person name="Gearin G."/>
            <person name="Goldberg J."/>
            <person name="Griggs A."/>
            <person name="Gujja S."/>
            <person name="Hansen M."/>
            <person name="Heiman D."/>
            <person name="Howarth C."/>
            <person name="Larimer J."/>
            <person name="Lui A."/>
            <person name="MacDonald P.J.P."/>
            <person name="McCowen C."/>
            <person name="Montmayeur A."/>
            <person name="Murphy C."/>
            <person name="Neiman D."/>
            <person name="Pearson M."/>
            <person name="Priest M."/>
            <person name="Roberts A."/>
            <person name="Saif S."/>
            <person name="Shea T."/>
            <person name="Sisk P."/>
            <person name="Stolte C."/>
            <person name="Sykes S."/>
            <person name="Wortman J."/>
            <person name="Nusbaum C."/>
            <person name="Birren B."/>
        </authorList>
    </citation>
    <scope>NUCLEOTIDE SEQUENCE [LARGE SCALE GENOMIC DNA]</scope>
    <source>
        <strain evidence="2 3">ATCC 38327</strain>
    </source>
</reference>
<evidence type="ECO:0000256" key="1">
    <source>
        <dbReference type="SAM" id="SignalP"/>
    </source>
</evidence>
<name>A0A0L0SK53_ALLM3</name>